<dbReference type="InterPro" id="IPR027304">
    <property type="entry name" value="Trigger_fact/SurA_dom_sf"/>
</dbReference>
<dbReference type="GO" id="GO:0005886">
    <property type="term" value="C:plasma membrane"/>
    <property type="evidence" value="ECO:0007669"/>
    <property type="project" value="UniProtKB-SubCell"/>
</dbReference>
<keyword evidence="7" id="KW-0143">Chaperone</keyword>
<keyword evidence="4" id="KW-0812">Transmembrane</keyword>
<keyword evidence="5" id="KW-1133">Transmembrane helix</keyword>
<evidence type="ECO:0000259" key="11">
    <source>
        <dbReference type="PROSITE" id="PS50198"/>
    </source>
</evidence>
<dbReference type="InterPro" id="IPR046357">
    <property type="entry name" value="PPIase_dom_sf"/>
</dbReference>
<dbReference type="EMBL" id="OB678544">
    <property type="protein sequence ID" value="CAD7236361.1"/>
    <property type="molecule type" value="Genomic_DNA"/>
</dbReference>
<evidence type="ECO:0000256" key="10">
    <source>
        <dbReference type="ARBA" id="ARBA00042775"/>
    </source>
</evidence>
<comment type="subcellular location">
    <subcellularLocation>
        <location evidence="1">Cell inner membrane</location>
        <topology evidence="1">Single-pass type II membrane protein</topology>
        <orientation evidence="1">Periplasmic side</orientation>
    </subcellularLocation>
</comment>
<accession>A0A7R8WXV4</accession>
<evidence type="ECO:0000256" key="4">
    <source>
        <dbReference type="ARBA" id="ARBA00022692"/>
    </source>
</evidence>
<evidence type="ECO:0000256" key="7">
    <source>
        <dbReference type="ARBA" id="ARBA00023186"/>
    </source>
</evidence>
<gene>
    <name evidence="12" type="ORF">CTOB1V02_LOCUS14176</name>
</gene>
<evidence type="ECO:0000256" key="1">
    <source>
        <dbReference type="ARBA" id="ARBA00004382"/>
    </source>
</evidence>
<dbReference type="PANTHER" id="PTHR47529">
    <property type="entry name" value="PEPTIDYL-PROLYL CIS-TRANS ISOMERASE D"/>
    <property type="match status" value="1"/>
</dbReference>
<feature type="domain" description="PpiC" evidence="11">
    <location>
        <begin position="197"/>
        <end position="290"/>
    </location>
</feature>
<dbReference type="InterPro" id="IPR023058">
    <property type="entry name" value="PPIase_PpiC_CS"/>
</dbReference>
<proteinExistence type="inferred from homology"/>
<dbReference type="Pfam" id="PF13624">
    <property type="entry name" value="SurA_N_3"/>
    <property type="match status" value="1"/>
</dbReference>
<dbReference type="PROSITE" id="PS01096">
    <property type="entry name" value="PPIC_PPIASE_1"/>
    <property type="match status" value="1"/>
</dbReference>
<dbReference type="SUPFAM" id="SSF109998">
    <property type="entry name" value="Triger factor/SurA peptide-binding domain-like"/>
    <property type="match status" value="1"/>
</dbReference>
<dbReference type="Gene3D" id="3.10.50.40">
    <property type="match status" value="1"/>
</dbReference>
<dbReference type="AlphaFoldDB" id="A0A7R8WXV4"/>
<comment type="similarity">
    <text evidence="8">Belongs to the PpiD chaperone family.</text>
</comment>
<evidence type="ECO:0000256" key="2">
    <source>
        <dbReference type="ARBA" id="ARBA00022475"/>
    </source>
</evidence>
<dbReference type="SUPFAM" id="SSF54534">
    <property type="entry name" value="FKBP-like"/>
    <property type="match status" value="1"/>
</dbReference>
<keyword evidence="3" id="KW-0997">Cell inner membrane</keyword>
<name>A0A7R8WXV4_9CRUS</name>
<dbReference type="InterPro" id="IPR052029">
    <property type="entry name" value="PpiD_chaperone"/>
</dbReference>
<keyword evidence="6" id="KW-0472">Membrane</keyword>
<dbReference type="OrthoDB" id="8114429at2759"/>
<dbReference type="PANTHER" id="PTHR47529:SF1">
    <property type="entry name" value="PERIPLASMIC CHAPERONE PPID"/>
    <property type="match status" value="1"/>
</dbReference>
<dbReference type="Gene3D" id="1.10.4030.10">
    <property type="entry name" value="Porin chaperone SurA, peptide-binding domain"/>
    <property type="match status" value="1"/>
</dbReference>
<dbReference type="PROSITE" id="PS50198">
    <property type="entry name" value="PPIC_PPIASE_2"/>
    <property type="match status" value="1"/>
</dbReference>
<evidence type="ECO:0000256" key="6">
    <source>
        <dbReference type="ARBA" id="ARBA00023136"/>
    </source>
</evidence>
<dbReference type="InterPro" id="IPR000297">
    <property type="entry name" value="PPIase_PpiC"/>
</dbReference>
<reference evidence="12" key="1">
    <citation type="submission" date="2020-11" db="EMBL/GenBank/DDBJ databases">
        <authorList>
            <person name="Tran Van P."/>
        </authorList>
    </citation>
    <scope>NUCLEOTIDE SEQUENCE</scope>
</reference>
<evidence type="ECO:0000313" key="12">
    <source>
        <dbReference type="EMBL" id="CAD7236361.1"/>
    </source>
</evidence>
<evidence type="ECO:0000256" key="5">
    <source>
        <dbReference type="ARBA" id="ARBA00022989"/>
    </source>
</evidence>
<keyword evidence="2" id="KW-1003">Cell membrane</keyword>
<evidence type="ECO:0000256" key="8">
    <source>
        <dbReference type="ARBA" id="ARBA00038408"/>
    </source>
</evidence>
<sequence length="559" mass="61705">MFGGKVPAGLLEGGMINQSVLSGMIREELLRQYADEGGFRISEPQVVAEIQAQPVFQDNGAFNADKFDQLLQAQRRDKKEYVQNVKLAMQIGQLQSALDSSAFMTQQDYAEYYKLKNQTRAVEFIKITQSGFIDQAKVTDEDIEAYYNENSSSFLSDEQVKLNYLVLDLKALESQVKVDDELLQSLYDQEKDRFRTPSSRHAQHILIALEKGEEAAQQVAERLAAGEDFATVAAEVSADKLSAEKGGDIGFIYPGDMDPEFEKALFTLEAGEISSPVKTALGFHLIKYTDETPSEQKTFAEAKGDIEKEYRQREADRTVVEKSEQLLTLSYENHSTLEPAADALGLKIQTSEWISRQGVDGLWREPKLLTAAFSDEVLQQKRNSDVMETGDGKQVVLRVTDHKPAATRPLQDVKDQVAEILKKQQANKMAQETGAKALAALESGSVLAEVAAGQNIEVNSFNALKREQNEVSAEITSQLFKMSAPVEGKLSTSGFELANGDFVVAALKSVTFPDAVATAGKAEKDALIANDVRMEIDAVLQAMEARADIKIFTENIQSQ</sequence>
<organism evidence="12">
    <name type="scientific">Cyprideis torosa</name>
    <dbReference type="NCBI Taxonomy" id="163714"/>
    <lineage>
        <taxon>Eukaryota</taxon>
        <taxon>Metazoa</taxon>
        <taxon>Ecdysozoa</taxon>
        <taxon>Arthropoda</taxon>
        <taxon>Crustacea</taxon>
        <taxon>Oligostraca</taxon>
        <taxon>Ostracoda</taxon>
        <taxon>Podocopa</taxon>
        <taxon>Podocopida</taxon>
        <taxon>Cytherocopina</taxon>
        <taxon>Cytheroidea</taxon>
        <taxon>Cytherideidae</taxon>
        <taxon>Cyprideis</taxon>
    </lineage>
</organism>
<dbReference type="GO" id="GO:0003755">
    <property type="term" value="F:peptidyl-prolyl cis-trans isomerase activity"/>
    <property type="evidence" value="ECO:0007669"/>
    <property type="project" value="InterPro"/>
</dbReference>
<evidence type="ECO:0000256" key="9">
    <source>
        <dbReference type="ARBA" id="ARBA00040743"/>
    </source>
</evidence>
<dbReference type="Pfam" id="PF00639">
    <property type="entry name" value="Rotamase"/>
    <property type="match status" value="1"/>
</dbReference>
<protein>
    <recommendedName>
        <fullName evidence="9">Periplasmic chaperone PpiD</fullName>
    </recommendedName>
    <alternativeName>
        <fullName evidence="10">Periplasmic folding chaperone</fullName>
    </alternativeName>
</protein>
<evidence type="ECO:0000256" key="3">
    <source>
        <dbReference type="ARBA" id="ARBA00022519"/>
    </source>
</evidence>